<evidence type="ECO:0000256" key="6">
    <source>
        <dbReference type="RuleBase" id="RU003903"/>
    </source>
</evidence>
<comment type="pathway">
    <text evidence="4 6">Amino-acid biosynthesis; L-proline biosynthesis; L-proline from L-glutamate 5-semialdehyde: step 1/1.</text>
</comment>
<keyword evidence="4 6" id="KW-0028">Amino-acid biosynthesis</keyword>
<keyword evidence="3 4" id="KW-0560">Oxidoreductase</keyword>
<dbReference type="PIRSF" id="PIRSF000193">
    <property type="entry name" value="Pyrrol-5-carb_rd"/>
    <property type="match status" value="1"/>
</dbReference>
<keyword evidence="4 6" id="KW-0641">Proline biosynthesis</keyword>
<dbReference type="NCBIfam" id="TIGR00112">
    <property type="entry name" value="proC"/>
    <property type="match status" value="1"/>
</dbReference>
<protein>
    <recommendedName>
        <fullName evidence="4 5">Pyrroline-5-carboxylate reductase</fullName>
        <shortName evidence="4">P5C reductase</shortName>
        <shortName evidence="4">P5CR</shortName>
        <ecNumber evidence="4 5">1.5.1.2</ecNumber>
    </recommendedName>
    <alternativeName>
        <fullName evidence="4">PCA reductase</fullName>
    </alternativeName>
</protein>
<organism evidence="9 10">
    <name type="scientific">Vitreoscilla massiliensis</name>
    <dbReference type="NCBI Taxonomy" id="1689272"/>
    <lineage>
        <taxon>Bacteria</taxon>
        <taxon>Pseudomonadati</taxon>
        <taxon>Pseudomonadota</taxon>
        <taxon>Betaproteobacteria</taxon>
        <taxon>Neisseriales</taxon>
        <taxon>Neisseriaceae</taxon>
        <taxon>Vitreoscilla</taxon>
    </lineage>
</organism>
<comment type="subcellular location">
    <subcellularLocation>
        <location evidence="4">Cytoplasm</location>
    </subcellularLocation>
</comment>
<proteinExistence type="inferred from homology"/>
<dbReference type="InterPro" id="IPR029036">
    <property type="entry name" value="P5CR_dimer"/>
</dbReference>
<reference evidence="9 10" key="1">
    <citation type="journal article" date="2022" name="Res Sq">
        <title>Evolution of multicellular longitudinally dividing oral cavity symbionts (Neisseriaceae).</title>
        <authorList>
            <person name="Nyongesa S."/>
            <person name="Weber P."/>
            <person name="Bernet E."/>
            <person name="Pullido F."/>
            <person name="Nieckarz M."/>
            <person name="Delaby M."/>
            <person name="Nieves C."/>
            <person name="Viehboeck T."/>
            <person name="Krause N."/>
            <person name="Rivera-Millot A."/>
            <person name="Nakamura A."/>
            <person name="Vischer N."/>
            <person name="VanNieuwenhze M."/>
            <person name="Brun Y."/>
            <person name="Cava F."/>
            <person name="Bulgheresi S."/>
            <person name="Veyrier F."/>
        </authorList>
    </citation>
    <scope>NUCLEOTIDE SEQUENCE [LARGE SCALE GENOMIC DNA]</scope>
    <source>
        <strain evidence="9 10">SN4</strain>
    </source>
</reference>
<keyword evidence="4" id="KW-0963">Cytoplasm</keyword>
<comment type="catalytic activity">
    <reaction evidence="4">
        <text>L-proline + NAD(+) = (S)-1-pyrroline-5-carboxylate + NADH + 2 H(+)</text>
        <dbReference type="Rhea" id="RHEA:14105"/>
        <dbReference type="ChEBI" id="CHEBI:15378"/>
        <dbReference type="ChEBI" id="CHEBI:17388"/>
        <dbReference type="ChEBI" id="CHEBI:57540"/>
        <dbReference type="ChEBI" id="CHEBI:57945"/>
        <dbReference type="ChEBI" id="CHEBI:60039"/>
        <dbReference type="EC" id="1.5.1.2"/>
    </reaction>
</comment>
<dbReference type="Pfam" id="PF03807">
    <property type="entry name" value="F420_oxidored"/>
    <property type="match status" value="1"/>
</dbReference>
<dbReference type="Proteomes" id="UP000832011">
    <property type="component" value="Chromosome"/>
</dbReference>
<evidence type="ECO:0000313" key="9">
    <source>
        <dbReference type="EMBL" id="UOO91050.1"/>
    </source>
</evidence>
<dbReference type="RefSeq" id="WP_058305178.1">
    <property type="nucleotide sequence ID" value="NZ_CABKVG010000006.1"/>
</dbReference>
<gene>
    <name evidence="4 9" type="primary">proC</name>
    <name evidence="9" type="ORF">LVJ82_08815</name>
</gene>
<dbReference type="InterPro" id="IPR000304">
    <property type="entry name" value="Pyrroline-COOH_reductase"/>
</dbReference>
<dbReference type="InterPro" id="IPR053790">
    <property type="entry name" value="P5CR-like_CS"/>
</dbReference>
<dbReference type="PANTHER" id="PTHR11645:SF0">
    <property type="entry name" value="PYRROLINE-5-CARBOXYLATE REDUCTASE 3"/>
    <property type="match status" value="1"/>
</dbReference>
<dbReference type="InterPro" id="IPR008927">
    <property type="entry name" value="6-PGluconate_DH-like_C_sf"/>
</dbReference>
<keyword evidence="2 4" id="KW-0521">NADP</keyword>
<comment type="function">
    <text evidence="4">Catalyzes the reduction of 1-pyrroline-5-carboxylate (PCA) to L-proline.</text>
</comment>
<feature type="domain" description="Pyrroline-5-carboxylate reductase dimerisation" evidence="8">
    <location>
        <begin position="154"/>
        <end position="258"/>
    </location>
</feature>
<sequence length="269" mass="27945">MQKLYFLGGGNMCQAIVSGLVKQASFDITVIDNNADKRAHLEQAYGVHTGTVVPDLQADDVLLLAVKPQDMAAATAHVKSNGALILSIAAGLDIATLSAMLNNPRIIRIMPNTPAQIGMGVAGVFAPASLQAADKHIAEQIMSAVGQVYWLAEENRLHAITGISGSGPAYVFYLMDALAQAAQAQGFDAATARELSLATFKGAVALAEQSGLPFAQLQKNVTSKGGTTFAAITAFEAAHIAADIQAGVDACVARSEEMQSQLAKANHDG</sequence>
<name>A0ABY4E831_9NEIS</name>
<feature type="domain" description="Pyrroline-5-carboxylate reductase catalytic N-terminal" evidence="7">
    <location>
        <begin position="4"/>
        <end position="91"/>
    </location>
</feature>
<dbReference type="HAMAP" id="MF_01925">
    <property type="entry name" value="P5C_reductase"/>
    <property type="match status" value="1"/>
</dbReference>
<evidence type="ECO:0000256" key="4">
    <source>
        <dbReference type="HAMAP-Rule" id="MF_01925"/>
    </source>
</evidence>
<dbReference type="InterPro" id="IPR028939">
    <property type="entry name" value="P5C_Rdtase_cat_N"/>
</dbReference>
<dbReference type="EC" id="1.5.1.2" evidence="4 5"/>
<evidence type="ECO:0000313" key="10">
    <source>
        <dbReference type="Proteomes" id="UP000832011"/>
    </source>
</evidence>
<dbReference type="Gene3D" id="3.40.50.720">
    <property type="entry name" value="NAD(P)-binding Rossmann-like Domain"/>
    <property type="match status" value="1"/>
</dbReference>
<dbReference type="SUPFAM" id="SSF51735">
    <property type="entry name" value="NAD(P)-binding Rossmann-fold domains"/>
    <property type="match status" value="1"/>
</dbReference>
<dbReference type="PROSITE" id="PS00521">
    <property type="entry name" value="P5CR"/>
    <property type="match status" value="1"/>
</dbReference>
<evidence type="ECO:0000259" key="8">
    <source>
        <dbReference type="Pfam" id="PF14748"/>
    </source>
</evidence>
<dbReference type="EMBL" id="CP091511">
    <property type="protein sequence ID" value="UOO91050.1"/>
    <property type="molecule type" value="Genomic_DNA"/>
</dbReference>
<dbReference type="Pfam" id="PF14748">
    <property type="entry name" value="P5CR_dimer"/>
    <property type="match status" value="1"/>
</dbReference>
<dbReference type="PANTHER" id="PTHR11645">
    <property type="entry name" value="PYRROLINE-5-CARBOXYLATE REDUCTASE"/>
    <property type="match status" value="1"/>
</dbReference>
<evidence type="ECO:0000256" key="1">
    <source>
        <dbReference type="ARBA" id="ARBA00005525"/>
    </source>
</evidence>
<evidence type="ECO:0000256" key="3">
    <source>
        <dbReference type="ARBA" id="ARBA00023002"/>
    </source>
</evidence>
<comment type="similarity">
    <text evidence="1 4 6">Belongs to the pyrroline-5-carboxylate reductase family.</text>
</comment>
<comment type="catalytic activity">
    <reaction evidence="4 6">
        <text>L-proline + NADP(+) = (S)-1-pyrroline-5-carboxylate + NADPH + 2 H(+)</text>
        <dbReference type="Rhea" id="RHEA:14109"/>
        <dbReference type="ChEBI" id="CHEBI:15378"/>
        <dbReference type="ChEBI" id="CHEBI:17388"/>
        <dbReference type="ChEBI" id="CHEBI:57783"/>
        <dbReference type="ChEBI" id="CHEBI:58349"/>
        <dbReference type="ChEBI" id="CHEBI:60039"/>
        <dbReference type="EC" id="1.5.1.2"/>
    </reaction>
</comment>
<evidence type="ECO:0000259" key="7">
    <source>
        <dbReference type="Pfam" id="PF03807"/>
    </source>
</evidence>
<evidence type="ECO:0000256" key="5">
    <source>
        <dbReference type="NCBIfam" id="TIGR00112"/>
    </source>
</evidence>
<dbReference type="InterPro" id="IPR036291">
    <property type="entry name" value="NAD(P)-bd_dom_sf"/>
</dbReference>
<dbReference type="Gene3D" id="1.10.3730.10">
    <property type="entry name" value="ProC C-terminal domain-like"/>
    <property type="match status" value="1"/>
</dbReference>
<evidence type="ECO:0000256" key="2">
    <source>
        <dbReference type="ARBA" id="ARBA00022857"/>
    </source>
</evidence>
<accession>A0ABY4E831</accession>
<dbReference type="SUPFAM" id="SSF48179">
    <property type="entry name" value="6-phosphogluconate dehydrogenase C-terminal domain-like"/>
    <property type="match status" value="1"/>
</dbReference>
<dbReference type="GO" id="GO:0004735">
    <property type="term" value="F:pyrroline-5-carboxylate reductase activity"/>
    <property type="evidence" value="ECO:0007669"/>
    <property type="project" value="UniProtKB-EC"/>
</dbReference>
<keyword evidence="10" id="KW-1185">Reference proteome</keyword>